<organism evidence="1 2">
    <name type="scientific">Haloterrigena salifodinae</name>
    <dbReference type="NCBI Taxonomy" id="2675099"/>
    <lineage>
        <taxon>Archaea</taxon>
        <taxon>Methanobacteriati</taxon>
        <taxon>Methanobacteriota</taxon>
        <taxon>Stenosarchaea group</taxon>
        <taxon>Halobacteria</taxon>
        <taxon>Halobacteriales</taxon>
        <taxon>Natrialbaceae</taxon>
        <taxon>Haloterrigena</taxon>
    </lineage>
</organism>
<dbReference type="RefSeq" id="WP_204747048.1">
    <property type="nucleotide sequence ID" value="NZ_CP069188.1"/>
</dbReference>
<reference evidence="1 2" key="1">
    <citation type="submission" date="2021-01" db="EMBL/GenBank/DDBJ databases">
        <title>Genome Sequence and Methylation Pattern of Haloterrigena salifodinae BOL5-1, An Extremely Halophilic Archaeon from a Bolivian Salt Mine.</title>
        <authorList>
            <person name="DasSarma P."/>
            <person name="Anton B.P."/>
            <person name="DasSarma S.L."/>
            <person name="von Ehrenheim H.A.L."/>
            <person name="Martinez F.L."/>
            <person name="Guzman D."/>
            <person name="Roberts R.J."/>
            <person name="DasSarma S."/>
        </authorList>
    </citation>
    <scope>NUCLEOTIDE SEQUENCE [LARGE SCALE GENOMIC DNA]</scope>
    <source>
        <strain evidence="1 2">BOL5-1</strain>
    </source>
</reference>
<protein>
    <submittedName>
        <fullName evidence="1">Uncharacterized protein</fullName>
    </submittedName>
</protein>
<accession>A0A8T8DXJ3</accession>
<sequence>MSNTEPTSKEIYDTVVGYVEHNTGGVQPPLIHDSSVVCSVSWNYPDEHPSRVRSAIAAATSRGDLFRHIDDSGEYDRTYLGINDADALERKIREYHDRSERTTRSGAIRLQVANKRVADLRGEDNGE</sequence>
<name>A0A8T8DXJ3_9EURY</name>
<proteinExistence type="predicted"/>
<dbReference type="EMBL" id="CP069188">
    <property type="protein sequence ID" value="QRV14195.1"/>
    <property type="molecule type" value="Genomic_DNA"/>
</dbReference>
<evidence type="ECO:0000313" key="2">
    <source>
        <dbReference type="Proteomes" id="UP000637819"/>
    </source>
</evidence>
<dbReference type="GeneID" id="62876411"/>
<keyword evidence="2" id="KW-1185">Reference proteome</keyword>
<dbReference type="OrthoDB" id="200943at2157"/>
<dbReference type="Proteomes" id="UP000637819">
    <property type="component" value="Chromosome"/>
</dbReference>
<dbReference type="AlphaFoldDB" id="A0A8T8DXJ3"/>
<evidence type="ECO:0000313" key="1">
    <source>
        <dbReference type="EMBL" id="QRV14195.1"/>
    </source>
</evidence>
<gene>
    <name evidence="1" type="ORF">JMJ58_14765</name>
</gene>
<dbReference type="KEGG" id="hsal:JMJ58_14765"/>